<dbReference type="Proteomes" id="UP000603227">
    <property type="component" value="Unassembled WGS sequence"/>
</dbReference>
<protein>
    <submittedName>
        <fullName evidence="1">Uncharacterized protein</fullName>
    </submittedName>
</protein>
<reference evidence="1" key="2">
    <citation type="submission" date="2020-09" db="EMBL/GenBank/DDBJ databases">
        <authorList>
            <person name="Sun Q."/>
            <person name="Zhou Y."/>
        </authorList>
    </citation>
    <scope>NUCLEOTIDE SEQUENCE</scope>
    <source>
        <strain evidence="1">CGMCC 4.7403</strain>
    </source>
</reference>
<comment type="caution">
    <text evidence="1">The sequence shown here is derived from an EMBL/GenBank/DDBJ whole genome shotgun (WGS) entry which is preliminary data.</text>
</comment>
<evidence type="ECO:0000313" key="1">
    <source>
        <dbReference type="EMBL" id="GHE34822.1"/>
    </source>
</evidence>
<organism evidence="1 2">
    <name type="scientific">Streptomyces capitiformicae</name>
    <dbReference type="NCBI Taxonomy" id="2014920"/>
    <lineage>
        <taxon>Bacteria</taxon>
        <taxon>Bacillati</taxon>
        <taxon>Actinomycetota</taxon>
        <taxon>Actinomycetes</taxon>
        <taxon>Kitasatosporales</taxon>
        <taxon>Streptomycetaceae</taxon>
        <taxon>Streptomyces</taxon>
    </lineage>
</organism>
<dbReference type="AlphaFoldDB" id="A0A918Z2G6"/>
<keyword evidence="2" id="KW-1185">Reference proteome</keyword>
<dbReference type="RefSeq" id="WP_189784916.1">
    <property type="nucleotide sequence ID" value="NZ_BNAT01000019.1"/>
</dbReference>
<dbReference type="EMBL" id="BNAT01000019">
    <property type="protein sequence ID" value="GHE34822.1"/>
    <property type="molecule type" value="Genomic_DNA"/>
</dbReference>
<evidence type="ECO:0000313" key="2">
    <source>
        <dbReference type="Proteomes" id="UP000603227"/>
    </source>
</evidence>
<reference evidence="1" key="1">
    <citation type="journal article" date="2014" name="Int. J. Syst. Evol. Microbiol.">
        <title>Complete genome sequence of Corynebacterium casei LMG S-19264T (=DSM 44701T), isolated from a smear-ripened cheese.</title>
        <authorList>
            <consortium name="US DOE Joint Genome Institute (JGI-PGF)"/>
            <person name="Walter F."/>
            <person name="Albersmeier A."/>
            <person name="Kalinowski J."/>
            <person name="Ruckert C."/>
        </authorList>
    </citation>
    <scope>NUCLEOTIDE SEQUENCE</scope>
    <source>
        <strain evidence="1">CGMCC 4.7403</strain>
    </source>
</reference>
<accession>A0A918Z2G6</accession>
<gene>
    <name evidence="1" type="ORF">GCM10017771_52630</name>
</gene>
<name>A0A918Z2G6_9ACTN</name>
<proteinExistence type="predicted"/>
<sequence>MPKSGSAEPEPQEDHGYQPLTLDVLRQLVGNEWASLPGETLVVLSRDADGNGYSPFRTYAHARYSPTHELTGEVYPLESELAEYADVRDLLPKVPDSARAALVLYPLG</sequence>